<protein>
    <submittedName>
        <fullName evidence="1">Uncharacterized protein</fullName>
    </submittedName>
</protein>
<dbReference type="EMBL" id="WHPF01000001">
    <property type="protein sequence ID" value="NNV54117.1"/>
    <property type="molecule type" value="Genomic_DNA"/>
</dbReference>
<reference evidence="1" key="1">
    <citation type="submission" date="2019-10" db="EMBL/GenBank/DDBJ databases">
        <title>Draft genome sequence of Panacibacter sp. KCS-6.</title>
        <authorList>
            <person name="Yim K.J."/>
        </authorList>
    </citation>
    <scope>NUCLEOTIDE SEQUENCE</scope>
    <source>
        <strain evidence="1">KCS-6</strain>
    </source>
</reference>
<gene>
    <name evidence="1" type="ORF">GD597_01510</name>
</gene>
<dbReference type="RefSeq" id="WP_171606024.1">
    <property type="nucleotide sequence ID" value="NZ_WHPF01000001.1"/>
</dbReference>
<comment type="caution">
    <text evidence="1">The sequence shown here is derived from an EMBL/GenBank/DDBJ whole genome shotgun (WGS) entry which is preliminary data.</text>
</comment>
<evidence type="ECO:0000313" key="2">
    <source>
        <dbReference type="Proteomes" id="UP000598971"/>
    </source>
</evidence>
<name>A0A8J8FAR3_9BACT</name>
<evidence type="ECO:0000313" key="1">
    <source>
        <dbReference type="EMBL" id="NNV54117.1"/>
    </source>
</evidence>
<accession>A0A8J8FAR3</accession>
<dbReference type="AlphaFoldDB" id="A0A8J8FAR3"/>
<keyword evidence="2" id="KW-1185">Reference proteome</keyword>
<organism evidence="1 2">
    <name type="scientific">Limnovirga soli</name>
    <dbReference type="NCBI Taxonomy" id="2656915"/>
    <lineage>
        <taxon>Bacteria</taxon>
        <taxon>Pseudomonadati</taxon>
        <taxon>Bacteroidota</taxon>
        <taxon>Chitinophagia</taxon>
        <taxon>Chitinophagales</taxon>
        <taxon>Chitinophagaceae</taxon>
        <taxon>Limnovirga</taxon>
    </lineage>
</organism>
<proteinExistence type="predicted"/>
<sequence>MNYRSLMSFAVGWGATGSSTLTRTALGNSLLGRQSTKSSTVDTNIRYFFVGQATNNGEAFLIQP</sequence>
<dbReference type="Proteomes" id="UP000598971">
    <property type="component" value="Unassembled WGS sequence"/>
</dbReference>